<dbReference type="SMART" id="SM00257">
    <property type="entry name" value="LysM"/>
    <property type="match status" value="2"/>
</dbReference>
<dbReference type="SUPFAM" id="SSF51261">
    <property type="entry name" value="Duplicated hybrid motif"/>
    <property type="match status" value="1"/>
</dbReference>
<evidence type="ECO:0000313" key="2">
    <source>
        <dbReference type="EMBL" id="SIS49963.1"/>
    </source>
</evidence>
<name>A0A1N7JKR5_9BACL</name>
<reference evidence="3" key="1">
    <citation type="submission" date="2017-01" db="EMBL/GenBank/DDBJ databases">
        <authorList>
            <person name="Varghese N."/>
            <person name="Submissions S."/>
        </authorList>
    </citation>
    <scope>NUCLEOTIDE SEQUENCE [LARGE SCALE GENOMIC DNA]</scope>
    <source>
        <strain evidence="3">DSM 45196</strain>
    </source>
</reference>
<sequence length="325" mass="35536">MTKKTTLVASSLSLCTASFFSGSDGKSVSAATEEGIQPHAPDWQKERLAQEALYQYLNPLTSVAEGHLAVKSDKKPLSYLVEKGDTLYGIGLRYGVDHKVLAEMNGIKDPRLLQPGQRLQIPVELKRIRVKEGQTLISIAEENEVTVTALKEANPDLILSSAPYVGQVLTIPLEFSPATSRPATEPKKGDVQLATSDTGVDRSFFRWPVTGQITSRFGMRHGKMHTGIDIWNERGVRTPIRPARGGTVVRAGWGGNYGNLVVVDHGGGWTTYYAHLNRISVSIGQTVTREGEIGRMGTTGNSTGVHLHFEVRRNDQPINPLQMLP</sequence>
<dbReference type="OrthoDB" id="9805799at2"/>
<dbReference type="PANTHER" id="PTHR21666">
    <property type="entry name" value="PEPTIDASE-RELATED"/>
    <property type="match status" value="1"/>
</dbReference>
<organism evidence="2 3">
    <name type="scientific">Kroppenstedtia eburnea</name>
    <dbReference type="NCBI Taxonomy" id="714067"/>
    <lineage>
        <taxon>Bacteria</taxon>
        <taxon>Bacillati</taxon>
        <taxon>Bacillota</taxon>
        <taxon>Bacilli</taxon>
        <taxon>Bacillales</taxon>
        <taxon>Thermoactinomycetaceae</taxon>
        <taxon>Kroppenstedtia</taxon>
    </lineage>
</organism>
<dbReference type="CDD" id="cd00118">
    <property type="entry name" value="LysM"/>
    <property type="match status" value="2"/>
</dbReference>
<dbReference type="InterPro" id="IPR018392">
    <property type="entry name" value="LysM"/>
</dbReference>
<dbReference type="Gene3D" id="3.10.350.10">
    <property type="entry name" value="LysM domain"/>
    <property type="match status" value="2"/>
</dbReference>
<dbReference type="RefSeq" id="WP_084189857.1">
    <property type="nucleotide sequence ID" value="NZ_CP048103.1"/>
</dbReference>
<keyword evidence="2" id="KW-0378">Hydrolase</keyword>
<dbReference type="Proteomes" id="UP000186795">
    <property type="component" value="Unassembled WGS sequence"/>
</dbReference>
<feature type="domain" description="LysM" evidence="1">
    <location>
        <begin position="77"/>
        <end position="121"/>
    </location>
</feature>
<evidence type="ECO:0000313" key="3">
    <source>
        <dbReference type="Proteomes" id="UP000186795"/>
    </source>
</evidence>
<dbReference type="Pfam" id="PF01476">
    <property type="entry name" value="LysM"/>
    <property type="match status" value="2"/>
</dbReference>
<keyword evidence="3" id="KW-1185">Reference proteome</keyword>
<dbReference type="EMBL" id="FTOD01000002">
    <property type="protein sequence ID" value="SIS49963.1"/>
    <property type="molecule type" value="Genomic_DNA"/>
</dbReference>
<feature type="domain" description="LysM" evidence="1">
    <location>
        <begin position="126"/>
        <end position="171"/>
    </location>
</feature>
<gene>
    <name evidence="2" type="ORF">SAMN05421790_102190</name>
</gene>
<dbReference type="CDD" id="cd12797">
    <property type="entry name" value="M23_peptidase"/>
    <property type="match status" value="1"/>
</dbReference>
<dbReference type="InterPro" id="IPR016047">
    <property type="entry name" value="M23ase_b-sheet_dom"/>
</dbReference>
<evidence type="ECO:0000259" key="1">
    <source>
        <dbReference type="PROSITE" id="PS51782"/>
    </source>
</evidence>
<dbReference type="Pfam" id="PF01551">
    <property type="entry name" value="Peptidase_M23"/>
    <property type="match status" value="1"/>
</dbReference>
<dbReference type="PANTHER" id="PTHR21666:SF270">
    <property type="entry name" value="MUREIN HYDROLASE ACTIVATOR ENVC"/>
    <property type="match status" value="1"/>
</dbReference>
<dbReference type="InterPro" id="IPR036779">
    <property type="entry name" value="LysM_dom_sf"/>
</dbReference>
<accession>A0A1N7JKR5</accession>
<protein>
    <submittedName>
        <fullName evidence="2">Murein DD-endopeptidase MepM and murein hydrolase activator NlpD, contain LysM domain</fullName>
    </submittedName>
</protein>
<dbReference type="AlphaFoldDB" id="A0A1N7JKR5"/>
<dbReference type="Gene3D" id="2.70.70.10">
    <property type="entry name" value="Glucose Permease (Domain IIA)"/>
    <property type="match status" value="1"/>
</dbReference>
<dbReference type="InterPro" id="IPR011055">
    <property type="entry name" value="Dup_hybrid_motif"/>
</dbReference>
<proteinExistence type="predicted"/>
<dbReference type="PROSITE" id="PS51782">
    <property type="entry name" value="LYSM"/>
    <property type="match status" value="2"/>
</dbReference>
<dbReference type="GO" id="GO:0004222">
    <property type="term" value="F:metalloendopeptidase activity"/>
    <property type="evidence" value="ECO:0007669"/>
    <property type="project" value="TreeGrafter"/>
</dbReference>
<dbReference type="InterPro" id="IPR050570">
    <property type="entry name" value="Cell_wall_metabolism_enzyme"/>
</dbReference>